<dbReference type="Proteomes" id="UP000243719">
    <property type="component" value="Unassembled WGS sequence"/>
</dbReference>
<dbReference type="GO" id="GO:0010340">
    <property type="term" value="F:carboxyl-O-methyltransferase activity"/>
    <property type="evidence" value="ECO:0007669"/>
    <property type="project" value="UniProtKB-UniRule"/>
</dbReference>
<dbReference type="HAMAP" id="MF_00835">
    <property type="entry name" value="BioC"/>
    <property type="match status" value="1"/>
</dbReference>
<evidence type="ECO:0000313" key="11">
    <source>
        <dbReference type="Proteomes" id="UP000243719"/>
    </source>
</evidence>
<protein>
    <recommendedName>
        <fullName evidence="3 8">Malonyl-[acyl-carrier protein] O-methyltransferase</fullName>
        <shortName evidence="8">Malonyl-ACP O-methyltransferase</shortName>
        <ecNumber evidence="3 8">2.1.1.197</ecNumber>
    </recommendedName>
    <alternativeName>
        <fullName evidence="8">Biotin synthesis protein BioC</fullName>
    </alternativeName>
</protein>
<dbReference type="PANTHER" id="PTHR13090:SF1">
    <property type="entry name" value="ARGININE-HYDROXYLASE NDUFAF5, MITOCHONDRIAL"/>
    <property type="match status" value="1"/>
</dbReference>
<dbReference type="Gene3D" id="3.40.50.150">
    <property type="entry name" value="Vaccinia Virus protein VP39"/>
    <property type="match status" value="1"/>
</dbReference>
<dbReference type="AlphaFoldDB" id="A0A1H2PNL4"/>
<evidence type="ECO:0000256" key="6">
    <source>
        <dbReference type="ARBA" id="ARBA00022691"/>
    </source>
</evidence>
<dbReference type="CDD" id="cd02440">
    <property type="entry name" value="AdoMet_MTases"/>
    <property type="match status" value="1"/>
</dbReference>
<organism evidence="10 11">
    <name type="scientific">Chitinasiproducens palmae</name>
    <dbReference type="NCBI Taxonomy" id="1770053"/>
    <lineage>
        <taxon>Bacteria</taxon>
        <taxon>Pseudomonadati</taxon>
        <taxon>Pseudomonadota</taxon>
        <taxon>Betaproteobacteria</taxon>
        <taxon>Burkholderiales</taxon>
        <taxon>Burkholderiaceae</taxon>
        <taxon>Chitinasiproducens</taxon>
    </lineage>
</organism>
<comment type="function">
    <text evidence="8">Converts the free carboxyl group of a malonyl-thioester to its methyl ester by transfer of a methyl group from S-adenosyl-L-methionine (SAM). It allows to synthesize pimeloyl-ACP via the fatty acid synthetic pathway.</text>
</comment>
<evidence type="ECO:0000256" key="5">
    <source>
        <dbReference type="ARBA" id="ARBA00022679"/>
    </source>
</evidence>
<dbReference type="OrthoDB" id="9760689at2"/>
<keyword evidence="6 8" id="KW-0949">S-adenosyl-L-methionine</keyword>
<keyword evidence="7 8" id="KW-0093">Biotin biosynthesis</keyword>
<dbReference type="GO" id="GO:0032259">
    <property type="term" value="P:methylation"/>
    <property type="evidence" value="ECO:0007669"/>
    <property type="project" value="UniProtKB-KW"/>
</dbReference>
<dbReference type="STRING" id="1770053.SAMN05216551_104289"/>
<keyword evidence="5 8" id="KW-0808">Transferase</keyword>
<feature type="domain" description="Methyltransferase type 11" evidence="9">
    <location>
        <begin position="57"/>
        <end position="164"/>
    </location>
</feature>
<evidence type="ECO:0000256" key="8">
    <source>
        <dbReference type="HAMAP-Rule" id="MF_00835"/>
    </source>
</evidence>
<dbReference type="GO" id="GO:0102130">
    <property type="term" value="F:malonyl-CoA methyltransferase activity"/>
    <property type="evidence" value="ECO:0007669"/>
    <property type="project" value="UniProtKB-EC"/>
</dbReference>
<dbReference type="InterPro" id="IPR011814">
    <property type="entry name" value="BioC"/>
</dbReference>
<reference evidence="11" key="1">
    <citation type="submission" date="2016-09" db="EMBL/GenBank/DDBJ databases">
        <authorList>
            <person name="Varghese N."/>
            <person name="Submissions S."/>
        </authorList>
    </citation>
    <scope>NUCLEOTIDE SEQUENCE [LARGE SCALE GENOMIC DNA]</scope>
    <source>
        <strain evidence="11">JS23</strain>
    </source>
</reference>
<evidence type="ECO:0000256" key="1">
    <source>
        <dbReference type="ARBA" id="ARBA00000852"/>
    </source>
</evidence>
<dbReference type="GO" id="GO:0008757">
    <property type="term" value="F:S-adenosylmethionine-dependent methyltransferase activity"/>
    <property type="evidence" value="ECO:0007669"/>
    <property type="project" value="InterPro"/>
</dbReference>
<dbReference type="EC" id="2.1.1.197" evidence="3 8"/>
<evidence type="ECO:0000313" key="10">
    <source>
        <dbReference type="EMBL" id="SDV48244.1"/>
    </source>
</evidence>
<accession>A0A1H2PNL4</accession>
<comment type="pathway">
    <text evidence="2 8">Cofactor biosynthesis; biotin biosynthesis.</text>
</comment>
<name>A0A1H2PNL4_9BURK</name>
<dbReference type="GO" id="GO:0009102">
    <property type="term" value="P:biotin biosynthetic process"/>
    <property type="evidence" value="ECO:0007669"/>
    <property type="project" value="UniProtKB-UniRule"/>
</dbReference>
<dbReference type="PANTHER" id="PTHR13090">
    <property type="entry name" value="ARGININE-HYDROXYLASE NDUFAF5, MITOCHONDRIAL"/>
    <property type="match status" value="1"/>
</dbReference>
<dbReference type="Pfam" id="PF08241">
    <property type="entry name" value="Methyltransf_11"/>
    <property type="match status" value="1"/>
</dbReference>
<dbReference type="SUPFAM" id="SSF53335">
    <property type="entry name" value="S-adenosyl-L-methionine-dependent methyltransferases"/>
    <property type="match status" value="1"/>
</dbReference>
<comment type="similarity">
    <text evidence="8">Belongs to the methyltransferase superfamily.</text>
</comment>
<evidence type="ECO:0000256" key="3">
    <source>
        <dbReference type="ARBA" id="ARBA00012327"/>
    </source>
</evidence>
<evidence type="ECO:0000256" key="2">
    <source>
        <dbReference type="ARBA" id="ARBA00004746"/>
    </source>
</evidence>
<dbReference type="RefSeq" id="WP_091907223.1">
    <property type="nucleotide sequence ID" value="NZ_FNLO01000004.1"/>
</dbReference>
<gene>
    <name evidence="8" type="primary">bioC</name>
    <name evidence="10" type="ORF">SAMN05216551_104289</name>
</gene>
<keyword evidence="11" id="KW-1185">Reference proteome</keyword>
<evidence type="ECO:0000259" key="9">
    <source>
        <dbReference type="Pfam" id="PF08241"/>
    </source>
</evidence>
<comment type="catalytic activity">
    <reaction evidence="1 8">
        <text>malonyl-[ACP] + S-adenosyl-L-methionine = malonyl-[ACP] methyl ester + S-adenosyl-L-homocysteine</text>
        <dbReference type="Rhea" id="RHEA:17105"/>
        <dbReference type="Rhea" id="RHEA-COMP:9623"/>
        <dbReference type="Rhea" id="RHEA-COMP:9954"/>
        <dbReference type="ChEBI" id="CHEBI:57856"/>
        <dbReference type="ChEBI" id="CHEBI:59789"/>
        <dbReference type="ChEBI" id="CHEBI:78449"/>
        <dbReference type="ChEBI" id="CHEBI:78845"/>
        <dbReference type="EC" id="2.1.1.197"/>
    </reaction>
</comment>
<evidence type="ECO:0000256" key="7">
    <source>
        <dbReference type="ARBA" id="ARBA00022756"/>
    </source>
</evidence>
<dbReference type="InterPro" id="IPR050602">
    <property type="entry name" value="Malonyl-ACP_OMT"/>
</dbReference>
<dbReference type="UniPathway" id="UPA00078"/>
<dbReference type="InterPro" id="IPR029063">
    <property type="entry name" value="SAM-dependent_MTases_sf"/>
</dbReference>
<sequence>MTDSHQQAGADRTIAQVRRVFERRAATFDDVSFLPREIATRMASRLDYIKVEPQRVLDAGCGPGSDLSALQLRYADAGVIGVDLSRRMLSRAAAERGLSRMPGWLKRFIPSSRQVVQADFARLPFADATFDLLWSNLALHWHPRPDRVFPEWRRVLGAGGLLMFSVFGPDTLKEVRAAWRVAEDRLGLPPREHVLPFVDMHDFGDMLVANGFETPVMDMETLTITYRSPEALLADVRRLGAYVPMHRSDAEADAPSGGLGSRRLRDALSEALDERFQSGTLPLTFEIAYGHAWRRPDDTSRDAQGNAVIRLDQIGRRRRAAD</sequence>
<dbReference type="InterPro" id="IPR013216">
    <property type="entry name" value="Methyltransf_11"/>
</dbReference>
<keyword evidence="4 8" id="KW-0489">Methyltransferase</keyword>
<dbReference type="EMBL" id="FNLO01000004">
    <property type="protein sequence ID" value="SDV48244.1"/>
    <property type="molecule type" value="Genomic_DNA"/>
</dbReference>
<proteinExistence type="inferred from homology"/>
<evidence type="ECO:0000256" key="4">
    <source>
        <dbReference type="ARBA" id="ARBA00022603"/>
    </source>
</evidence>